<name>A0A4Y9F618_9MICC</name>
<dbReference type="AlphaFoldDB" id="A0A4Y9F618"/>
<accession>A0A4Y9F618</accession>
<reference evidence="1 2" key="1">
    <citation type="submission" date="2019-03" db="EMBL/GenBank/DDBJ databases">
        <title>Diversity of the mouse oral microbiome.</title>
        <authorList>
            <person name="Joseph S."/>
            <person name="Aduse-Opoku J."/>
            <person name="Curtis M."/>
            <person name="Wade W."/>
            <person name="Hashim A."/>
        </authorList>
    </citation>
    <scope>NUCLEOTIDE SEQUENCE [LARGE SCALE GENOMIC DNA]</scope>
    <source>
        <strain evidence="2">irhom_31</strain>
    </source>
</reference>
<protein>
    <recommendedName>
        <fullName evidence="3">DNA-binding protein</fullName>
    </recommendedName>
</protein>
<dbReference type="Proteomes" id="UP000297951">
    <property type="component" value="Unassembled WGS sequence"/>
</dbReference>
<sequence length="79" mass="8295">MSESSREQGAGKAIYAERIGGAEWVSTGGLAKLAGVSSAYIRQLRAAGKLPEPESLMDDGSRTLPLWSAASAEAWAKSR</sequence>
<proteinExistence type="predicted"/>
<evidence type="ECO:0000313" key="2">
    <source>
        <dbReference type="Proteomes" id="UP000297951"/>
    </source>
</evidence>
<organism evidence="1 2">
    <name type="scientific">Rothia nasimurium</name>
    <dbReference type="NCBI Taxonomy" id="85336"/>
    <lineage>
        <taxon>Bacteria</taxon>
        <taxon>Bacillati</taxon>
        <taxon>Actinomycetota</taxon>
        <taxon>Actinomycetes</taxon>
        <taxon>Micrococcales</taxon>
        <taxon>Micrococcaceae</taxon>
        <taxon>Rothia</taxon>
    </lineage>
</organism>
<evidence type="ECO:0008006" key="3">
    <source>
        <dbReference type="Google" id="ProtNLM"/>
    </source>
</evidence>
<comment type="caution">
    <text evidence="1">The sequence shown here is derived from an EMBL/GenBank/DDBJ whole genome shotgun (WGS) entry which is preliminary data.</text>
</comment>
<dbReference type="RefSeq" id="WP_135011969.1">
    <property type="nucleotide sequence ID" value="NZ_JADGLK010000012.1"/>
</dbReference>
<evidence type="ECO:0000313" key="1">
    <source>
        <dbReference type="EMBL" id="TFU22918.1"/>
    </source>
</evidence>
<dbReference type="EMBL" id="SPQC01000012">
    <property type="protein sequence ID" value="TFU22918.1"/>
    <property type="molecule type" value="Genomic_DNA"/>
</dbReference>
<gene>
    <name evidence="1" type="ORF">E4U03_04695</name>
</gene>